<dbReference type="Pfam" id="PF00133">
    <property type="entry name" value="tRNA-synt_1"/>
    <property type="match status" value="1"/>
</dbReference>
<dbReference type="Proteomes" id="UP000637628">
    <property type="component" value="Unassembled WGS sequence"/>
</dbReference>
<keyword evidence="15" id="KW-1185">Reference proteome</keyword>
<evidence type="ECO:0000256" key="5">
    <source>
        <dbReference type="ARBA" id="ARBA00022741"/>
    </source>
</evidence>
<gene>
    <name evidence="14" type="ORF">Adu01nite_40240</name>
</gene>
<dbReference type="CDD" id="cd07958">
    <property type="entry name" value="Anticodon_Ia_Leu_BEm"/>
    <property type="match status" value="1"/>
</dbReference>
<dbReference type="InterPro" id="IPR002300">
    <property type="entry name" value="aa-tRNA-synth_Ia"/>
</dbReference>
<evidence type="ECO:0000256" key="9">
    <source>
        <dbReference type="ARBA" id="ARBA00030520"/>
    </source>
</evidence>
<accession>A0ABQ3YYK5</accession>
<dbReference type="Gene3D" id="1.10.730.10">
    <property type="entry name" value="Isoleucyl-tRNA Synthetase, Domain 1"/>
    <property type="match status" value="1"/>
</dbReference>
<dbReference type="SUPFAM" id="SSF47323">
    <property type="entry name" value="Anticodon-binding domain of a subclass of class I aminoacyl-tRNA synthetases"/>
    <property type="match status" value="1"/>
</dbReference>
<dbReference type="PROSITE" id="PS00178">
    <property type="entry name" value="AA_TRNA_LIGASE_I"/>
    <property type="match status" value="1"/>
</dbReference>
<evidence type="ECO:0000256" key="10">
    <source>
        <dbReference type="ARBA" id="ARBA00047469"/>
    </source>
</evidence>
<feature type="domain" description="Aminoacyl-tRNA synthetase class Ia" evidence="12">
    <location>
        <begin position="14"/>
        <end position="430"/>
    </location>
</feature>
<dbReference type="InterPro" id="IPR001412">
    <property type="entry name" value="aa-tRNA-synth_I_CS"/>
</dbReference>
<dbReference type="InterPro" id="IPR002302">
    <property type="entry name" value="Leu-tRNA-ligase"/>
</dbReference>
<dbReference type="Pfam" id="PF08264">
    <property type="entry name" value="Anticodon_1"/>
    <property type="match status" value="1"/>
</dbReference>
<evidence type="ECO:0000256" key="7">
    <source>
        <dbReference type="ARBA" id="ARBA00022917"/>
    </source>
</evidence>
<dbReference type="SUPFAM" id="SSF52374">
    <property type="entry name" value="Nucleotidylyl transferase"/>
    <property type="match status" value="1"/>
</dbReference>
<evidence type="ECO:0000256" key="3">
    <source>
        <dbReference type="ARBA" id="ARBA00022490"/>
    </source>
</evidence>
<evidence type="ECO:0000256" key="8">
    <source>
        <dbReference type="ARBA" id="ARBA00023146"/>
    </source>
</evidence>
<evidence type="ECO:0000256" key="6">
    <source>
        <dbReference type="ARBA" id="ARBA00022840"/>
    </source>
</evidence>
<keyword evidence="5 11" id="KW-0547">Nucleotide-binding</keyword>
<evidence type="ECO:0000313" key="14">
    <source>
        <dbReference type="EMBL" id="GIE02674.1"/>
    </source>
</evidence>
<keyword evidence="7 11" id="KW-0648">Protein biosynthesis</keyword>
<keyword evidence="6 11" id="KW-0067">ATP-binding</keyword>
<comment type="catalytic activity">
    <reaction evidence="10">
        <text>tRNA(Leu) + L-leucine + ATP = L-leucyl-tRNA(Leu) + AMP + diphosphate</text>
        <dbReference type="Rhea" id="RHEA:11688"/>
        <dbReference type="Rhea" id="RHEA-COMP:9613"/>
        <dbReference type="Rhea" id="RHEA-COMP:9622"/>
        <dbReference type="ChEBI" id="CHEBI:30616"/>
        <dbReference type="ChEBI" id="CHEBI:33019"/>
        <dbReference type="ChEBI" id="CHEBI:57427"/>
        <dbReference type="ChEBI" id="CHEBI:78442"/>
        <dbReference type="ChEBI" id="CHEBI:78494"/>
        <dbReference type="ChEBI" id="CHEBI:456215"/>
        <dbReference type="EC" id="6.1.1.4"/>
    </reaction>
</comment>
<dbReference type="InterPro" id="IPR014729">
    <property type="entry name" value="Rossmann-like_a/b/a_fold"/>
</dbReference>
<organism evidence="14 15">
    <name type="scientific">Paractinoplanes durhamensis</name>
    <dbReference type="NCBI Taxonomy" id="113563"/>
    <lineage>
        <taxon>Bacteria</taxon>
        <taxon>Bacillati</taxon>
        <taxon>Actinomycetota</taxon>
        <taxon>Actinomycetes</taxon>
        <taxon>Micromonosporales</taxon>
        <taxon>Micromonosporaceae</taxon>
        <taxon>Paractinoplanes</taxon>
    </lineage>
</organism>
<name>A0ABQ3YYK5_9ACTN</name>
<dbReference type="Gene3D" id="3.40.50.620">
    <property type="entry name" value="HUPs"/>
    <property type="match status" value="1"/>
</dbReference>
<dbReference type="PRINTS" id="PR00985">
    <property type="entry name" value="TRNASYNTHLEU"/>
</dbReference>
<feature type="domain" description="Methionyl/Valyl/Leucyl/Isoleucyl-tRNA synthetase anticodon-binding" evidence="13">
    <location>
        <begin position="463"/>
        <end position="576"/>
    </location>
</feature>
<keyword evidence="8 11" id="KW-0030">Aminoacyl-tRNA synthetase</keyword>
<evidence type="ECO:0000313" key="15">
    <source>
        <dbReference type="Proteomes" id="UP000637628"/>
    </source>
</evidence>
<comment type="caution">
    <text evidence="14">The sequence shown here is derived from an EMBL/GenBank/DDBJ whole genome shotgun (WGS) entry which is preliminary data.</text>
</comment>
<evidence type="ECO:0000256" key="1">
    <source>
        <dbReference type="ARBA" id="ARBA00005594"/>
    </source>
</evidence>
<keyword evidence="4 11" id="KW-0436">Ligase</keyword>
<dbReference type="RefSeq" id="WP_203728409.1">
    <property type="nucleotide sequence ID" value="NZ_BAAATX010000013.1"/>
</dbReference>
<dbReference type="CDD" id="cd00812">
    <property type="entry name" value="LeuRS_core"/>
    <property type="match status" value="1"/>
</dbReference>
<proteinExistence type="inferred from homology"/>
<dbReference type="PANTHER" id="PTHR43740:SF2">
    <property type="entry name" value="LEUCINE--TRNA LIGASE, MITOCHONDRIAL"/>
    <property type="match status" value="1"/>
</dbReference>
<evidence type="ECO:0000256" key="11">
    <source>
        <dbReference type="RuleBase" id="RU363035"/>
    </source>
</evidence>
<dbReference type="InterPro" id="IPR013155">
    <property type="entry name" value="M/V/L/I-tRNA-synth_anticd-bd"/>
</dbReference>
<evidence type="ECO:0000259" key="12">
    <source>
        <dbReference type="Pfam" id="PF00133"/>
    </source>
</evidence>
<dbReference type="InterPro" id="IPR009080">
    <property type="entry name" value="tRNAsynth_Ia_anticodon-bd"/>
</dbReference>
<comment type="similarity">
    <text evidence="1 11">Belongs to the class-I aminoacyl-tRNA synthetase family.</text>
</comment>
<evidence type="ECO:0000259" key="13">
    <source>
        <dbReference type="Pfam" id="PF08264"/>
    </source>
</evidence>
<reference evidence="14 15" key="1">
    <citation type="submission" date="2021-01" db="EMBL/GenBank/DDBJ databases">
        <title>Whole genome shotgun sequence of Actinoplanes durhamensis NBRC 14914.</title>
        <authorList>
            <person name="Komaki H."/>
            <person name="Tamura T."/>
        </authorList>
    </citation>
    <scope>NUCLEOTIDE SEQUENCE [LARGE SCALE GENOMIC DNA]</scope>
    <source>
        <strain evidence="14 15">NBRC 14914</strain>
    </source>
</reference>
<keyword evidence="3" id="KW-0963">Cytoplasm</keyword>
<protein>
    <recommendedName>
        <fullName evidence="2">leucine--tRNA ligase</fullName>
        <ecNumber evidence="2">6.1.1.4</ecNumber>
    </recommendedName>
    <alternativeName>
        <fullName evidence="9">Leucyl-tRNA synthetase</fullName>
    </alternativeName>
</protein>
<evidence type="ECO:0000256" key="4">
    <source>
        <dbReference type="ARBA" id="ARBA00022598"/>
    </source>
</evidence>
<dbReference type="PANTHER" id="PTHR43740">
    <property type="entry name" value="LEUCYL-TRNA SYNTHETASE"/>
    <property type="match status" value="1"/>
</dbReference>
<sequence length="612" mass="68196">MTGYDFRALQERWLPVWDSLALFAQHDPARERRYLVDMFAYPSGDLHMGHAEAYAIGDVVARYWVQRGFDVLHPIGWDSFGLPAENAAIKRDMHPADWTYANIATQAESFRRYAVSIDWSTRLHTSDPSYYRWTQWLFLRFFERGLAYRQAAEVNWCPTDQTVLANEQVVGGRCERCGSEVTTRSLTQWFFRTTAYADRLLADMSQLEGHWPAHILTMQRNWIGEAPDYHLRDWLISRQRFWGCPIPIVHCPACGEVAVPDDELPIRLPDLRGAELAPRGVSPLAAATDWVSVPCPSCGLSAQRDTDTTDTFVDSSWYFLRYPNAAYDQGPFDPATVRPVDQYFGGPEHAVLHLLYARFFTKVLYDLGLIDFTEPFRTLTTQGHVILNGAAMSKSKGNMVDLGEQIATYGVDAVRVAMVFAGPPEEDIDWADISPGGSSRFLSRALALTDQVPAPAEKVTALRRTTHRLLSAITELIEARRLNVAVARLMELVTAAREAPADDPAMRETVEAIAVVLSLFAPYTAEEMWARLGHDPGVAKAGWPAIDPALAAEDTVVCAVQVNGKVRDRVTVPADITEADLVALALASPAVAGRPVTRTIVRAPRLVNVVVR</sequence>
<dbReference type="EC" id="6.1.1.4" evidence="2"/>
<evidence type="ECO:0000256" key="2">
    <source>
        <dbReference type="ARBA" id="ARBA00013164"/>
    </source>
</evidence>
<dbReference type="EMBL" id="BOML01000033">
    <property type="protein sequence ID" value="GIE02674.1"/>
    <property type="molecule type" value="Genomic_DNA"/>
</dbReference>